<dbReference type="Gene3D" id="1.10.10.10">
    <property type="entry name" value="Winged helix-like DNA-binding domain superfamily/Winged helix DNA-binding domain"/>
    <property type="match status" value="1"/>
</dbReference>
<keyword evidence="1" id="KW-0805">Transcription regulation</keyword>
<name>A0ABS7FUM2_9ACTN</name>
<evidence type="ECO:0000256" key="3">
    <source>
        <dbReference type="ARBA" id="ARBA00023163"/>
    </source>
</evidence>
<dbReference type="EMBL" id="JAIBOA010000010">
    <property type="protein sequence ID" value="MBW8484098.1"/>
    <property type="molecule type" value="Genomic_DNA"/>
</dbReference>
<keyword evidence="6" id="KW-1185">Reference proteome</keyword>
<gene>
    <name evidence="5" type="ORF">K1Y72_17055</name>
</gene>
<evidence type="ECO:0000313" key="6">
    <source>
        <dbReference type="Proteomes" id="UP000774570"/>
    </source>
</evidence>
<accession>A0ABS7FUM2</accession>
<organism evidence="5 6">
    <name type="scientific">Actinomadura parmotrematis</name>
    <dbReference type="NCBI Taxonomy" id="2864039"/>
    <lineage>
        <taxon>Bacteria</taxon>
        <taxon>Bacillati</taxon>
        <taxon>Actinomycetota</taxon>
        <taxon>Actinomycetes</taxon>
        <taxon>Streptosporangiales</taxon>
        <taxon>Thermomonosporaceae</taxon>
        <taxon>Actinomadura</taxon>
    </lineage>
</organism>
<dbReference type="SUPFAM" id="SSF46785">
    <property type="entry name" value="Winged helix' DNA-binding domain"/>
    <property type="match status" value="1"/>
</dbReference>
<evidence type="ECO:0000259" key="4">
    <source>
        <dbReference type="PROSITE" id="PS51118"/>
    </source>
</evidence>
<proteinExistence type="predicted"/>
<dbReference type="PANTHER" id="PTHR33204:SF39">
    <property type="entry name" value="TRANSCRIPTIONAL REGULATORY PROTEIN"/>
    <property type="match status" value="1"/>
</dbReference>
<dbReference type="PROSITE" id="PS51118">
    <property type="entry name" value="HTH_HXLR"/>
    <property type="match status" value="1"/>
</dbReference>
<keyword evidence="2" id="KW-0238">DNA-binding</keyword>
<dbReference type="Proteomes" id="UP000774570">
    <property type="component" value="Unassembled WGS sequence"/>
</dbReference>
<comment type="caution">
    <text evidence="5">The sequence shown here is derived from an EMBL/GenBank/DDBJ whole genome shotgun (WGS) entry which is preliminary data.</text>
</comment>
<dbReference type="InterPro" id="IPR036388">
    <property type="entry name" value="WH-like_DNA-bd_sf"/>
</dbReference>
<dbReference type="InterPro" id="IPR036390">
    <property type="entry name" value="WH_DNA-bd_sf"/>
</dbReference>
<reference evidence="5 6" key="1">
    <citation type="submission" date="2021-07" db="EMBL/GenBank/DDBJ databases">
        <title>Actinomadura sp. PM05-2 isolated from lichen.</title>
        <authorList>
            <person name="Somphong A."/>
            <person name="Phongsopitanun W."/>
            <person name="Tanasupawat S."/>
            <person name="Peongsungnone V."/>
        </authorList>
    </citation>
    <scope>NUCLEOTIDE SEQUENCE [LARGE SCALE GENOMIC DNA]</scope>
    <source>
        <strain evidence="5 6">PM05-2</strain>
    </source>
</reference>
<evidence type="ECO:0000313" key="5">
    <source>
        <dbReference type="EMBL" id="MBW8484098.1"/>
    </source>
</evidence>
<protein>
    <submittedName>
        <fullName evidence="5">Helix-turn-helix transcriptional regulator</fullName>
    </submittedName>
</protein>
<evidence type="ECO:0000256" key="2">
    <source>
        <dbReference type="ARBA" id="ARBA00023125"/>
    </source>
</evidence>
<keyword evidence="3" id="KW-0804">Transcription</keyword>
<evidence type="ECO:0000256" key="1">
    <source>
        <dbReference type="ARBA" id="ARBA00023015"/>
    </source>
</evidence>
<feature type="domain" description="HTH hxlR-type" evidence="4">
    <location>
        <begin position="15"/>
        <end position="119"/>
    </location>
</feature>
<dbReference type="PANTHER" id="PTHR33204">
    <property type="entry name" value="TRANSCRIPTIONAL REGULATOR, MARR FAMILY"/>
    <property type="match status" value="1"/>
</dbReference>
<dbReference type="RefSeq" id="WP_220167334.1">
    <property type="nucleotide sequence ID" value="NZ_JAIBOA010000010.1"/>
</dbReference>
<dbReference type="InterPro" id="IPR002577">
    <property type="entry name" value="HTH_HxlR"/>
</dbReference>
<dbReference type="Pfam" id="PF01638">
    <property type="entry name" value="HxlR"/>
    <property type="match status" value="1"/>
</dbReference>
<sequence>MGEPDGARTGDAGACHEPAAVRGREILARIGDKWSLEVIALLGDRPHRFSELRRGIDGISQRMLTVTLRGLERDGIVDRTVTPVTPPRVDYALTDLGRTLLCNVVSLFGWVEDHLGEIDKARLEFDLRDAEARALREA</sequence>